<evidence type="ECO:0000313" key="3">
    <source>
        <dbReference type="EMBL" id="MDQ0390958.1"/>
    </source>
</evidence>
<keyword evidence="1" id="KW-0802">TPR repeat</keyword>
<dbReference type="EMBL" id="JAUSVK010000001">
    <property type="protein sequence ID" value="MDQ0390958.1"/>
    <property type="molecule type" value="Genomic_DNA"/>
</dbReference>
<evidence type="ECO:0000313" key="4">
    <source>
        <dbReference type="Proteomes" id="UP001237448"/>
    </source>
</evidence>
<keyword evidence="2" id="KW-0732">Signal</keyword>
<feature type="repeat" description="TPR" evidence="1">
    <location>
        <begin position="166"/>
        <end position="199"/>
    </location>
</feature>
<sequence>MSKKYRRNLAAAVFLLSSSLFALDARASDDRALDAAVHHLQARWEEIKFGVPEGDKQTELMDALGEEADAVAAQYPDRPEALIWDGILTSERASMAGPFSALGLAKRAREILEKADRLDPVALDAGAPTSLGVLYYRVPGFPIAFGDKGKAQRLLEQAVRTAPNGLDAWYFYGDFLYSQGEYVQAATALHHALALPPHPDRPLWDKNRRLVIQELLAKIQERT</sequence>
<dbReference type="PROSITE" id="PS50005">
    <property type="entry name" value="TPR"/>
    <property type="match status" value="1"/>
</dbReference>
<accession>A0ABU0F8L3</accession>
<proteinExistence type="predicted"/>
<comment type="caution">
    <text evidence="3">The sequence shown here is derived from an EMBL/GenBank/DDBJ whole genome shotgun (WGS) entry which is preliminary data.</text>
</comment>
<dbReference type="RefSeq" id="WP_307422530.1">
    <property type="nucleotide sequence ID" value="NZ_JAUSVK010000001.1"/>
</dbReference>
<evidence type="ECO:0000256" key="1">
    <source>
        <dbReference type="PROSITE-ProRule" id="PRU00339"/>
    </source>
</evidence>
<dbReference type="Pfam" id="PF14559">
    <property type="entry name" value="TPR_19"/>
    <property type="match status" value="1"/>
</dbReference>
<dbReference type="InterPro" id="IPR019734">
    <property type="entry name" value="TPR_rpt"/>
</dbReference>
<reference evidence="3 4" key="1">
    <citation type="submission" date="2023-07" db="EMBL/GenBank/DDBJ databases">
        <title>Genomic Encyclopedia of Type Strains, Phase IV (KMG-IV): sequencing the most valuable type-strain genomes for metagenomic binning, comparative biology and taxonomic classification.</title>
        <authorList>
            <person name="Goeker M."/>
        </authorList>
    </citation>
    <scope>NUCLEOTIDE SEQUENCE [LARGE SCALE GENOMIC DNA]</scope>
    <source>
        <strain evidence="3 4">DSM 5896</strain>
    </source>
</reference>
<gene>
    <name evidence="3" type="ORF">J3R73_000750</name>
</gene>
<evidence type="ECO:0000256" key="2">
    <source>
        <dbReference type="SAM" id="SignalP"/>
    </source>
</evidence>
<name>A0ABU0F8L3_9HYPH</name>
<feature type="signal peptide" evidence="2">
    <location>
        <begin position="1"/>
        <end position="22"/>
    </location>
</feature>
<dbReference type="Proteomes" id="UP001237448">
    <property type="component" value="Unassembled WGS sequence"/>
</dbReference>
<dbReference type="InterPro" id="IPR011990">
    <property type="entry name" value="TPR-like_helical_dom_sf"/>
</dbReference>
<organism evidence="3 4">
    <name type="scientific">Labrys monachus</name>
    <dbReference type="NCBI Taxonomy" id="217067"/>
    <lineage>
        <taxon>Bacteria</taxon>
        <taxon>Pseudomonadati</taxon>
        <taxon>Pseudomonadota</taxon>
        <taxon>Alphaproteobacteria</taxon>
        <taxon>Hyphomicrobiales</taxon>
        <taxon>Xanthobacteraceae</taxon>
        <taxon>Labrys</taxon>
    </lineage>
</organism>
<feature type="chain" id="PRO_5045213891" evidence="2">
    <location>
        <begin position="23"/>
        <end position="223"/>
    </location>
</feature>
<protein>
    <submittedName>
        <fullName evidence="3">Tetratricopeptide (TPR) repeat protein</fullName>
    </submittedName>
</protein>
<keyword evidence="4" id="KW-1185">Reference proteome</keyword>
<dbReference type="Gene3D" id="1.25.40.10">
    <property type="entry name" value="Tetratricopeptide repeat domain"/>
    <property type="match status" value="1"/>
</dbReference>
<dbReference type="SUPFAM" id="SSF48452">
    <property type="entry name" value="TPR-like"/>
    <property type="match status" value="1"/>
</dbReference>